<evidence type="ECO:0000313" key="11">
    <source>
        <dbReference type="Proteomes" id="UP000501747"/>
    </source>
</evidence>
<dbReference type="InterPro" id="IPR004161">
    <property type="entry name" value="EFTu-like_2"/>
</dbReference>
<evidence type="ECO:0000256" key="3">
    <source>
        <dbReference type="ARBA" id="ARBA00022490"/>
    </source>
</evidence>
<dbReference type="Pfam" id="PF09107">
    <property type="entry name" value="WHD_3rd_SelB"/>
    <property type="match status" value="1"/>
</dbReference>
<dbReference type="EMBL" id="CP049887">
    <property type="protein sequence ID" value="QIL48786.1"/>
    <property type="molecule type" value="Genomic_DNA"/>
</dbReference>
<dbReference type="Gene3D" id="2.40.30.10">
    <property type="entry name" value="Translation factors"/>
    <property type="match status" value="1"/>
</dbReference>
<dbReference type="InterPro" id="IPR015190">
    <property type="entry name" value="Elong_fac_SelB-wing-hlx_typ-2"/>
</dbReference>
<dbReference type="Proteomes" id="UP000501747">
    <property type="component" value="Chromosome"/>
</dbReference>
<dbReference type="SUPFAM" id="SSF50447">
    <property type="entry name" value="Translation proteins"/>
    <property type="match status" value="1"/>
</dbReference>
<comment type="subcellular location">
    <subcellularLocation>
        <location evidence="1">Cytoplasm</location>
    </subcellularLocation>
</comment>
<evidence type="ECO:0000256" key="1">
    <source>
        <dbReference type="ARBA" id="ARBA00004496"/>
    </source>
</evidence>
<dbReference type="CDD" id="cd04171">
    <property type="entry name" value="SelB"/>
    <property type="match status" value="1"/>
</dbReference>
<dbReference type="GO" id="GO:0003746">
    <property type="term" value="F:translation elongation factor activity"/>
    <property type="evidence" value="ECO:0007669"/>
    <property type="project" value="UniProtKB-KW"/>
</dbReference>
<dbReference type="Pfam" id="PF00009">
    <property type="entry name" value="GTP_EFTU"/>
    <property type="match status" value="1"/>
</dbReference>
<keyword evidence="6" id="KW-0342">GTP-binding</keyword>
<dbReference type="Gene3D" id="1.10.10.2770">
    <property type="match status" value="1"/>
</dbReference>
<dbReference type="CDD" id="cd03696">
    <property type="entry name" value="SelB_II"/>
    <property type="match status" value="1"/>
</dbReference>
<protein>
    <recommendedName>
        <fullName evidence="2">Selenocysteine-specific elongation factor</fullName>
    </recommendedName>
    <alternativeName>
        <fullName evidence="8">SelB translation factor</fullName>
    </alternativeName>
</protein>
<dbReference type="GO" id="GO:0003924">
    <property type="term" value="F:GTPase activity"/>
    <property type="evidence" value="ECO:0007669"/>
    <property type="project" value="InterPro"/>
</dbReference>
<dbReference type="Pfam" id="PF09106">
    <property type="entry name" value="WHD_2nd_SelB"/>
    <property type="match status" value="1"/>
</dbReference>
<keyword evidence="11" id="KW-1185">Reference proteome</keyword>
<evidence type="ECO:0000256" key="2">
    <source>
        <dbReference type="ARBA" id="ARBA00015953"/>
    </source>
</evidence>
<dbReference type="GO" id="GO:0001514">
    <property type="term" value="P:selenocysteine incorporation"/>
    <property type="evidence" value="ECO:0007669"/>
    <property type="project" value="InterPro"/>
</dbReference>
<dbReference type="NCBIfam" id="TIGR00231">
    <property type="entry name" value="small_GTP"/>
    <property type="match status" value="1"/>
</dbReference>
<dbReference type="PANTHER" id="PTHR43721:SF22">
    <property type="entry name" value="ELONGATION FACTOR TU, MITOCHONDRIAL"/>
    <property type="match status" value="1"/>
</dbReference>
<dbReference type="CDD" id="cd15491">
    <property type="entry name" value="selB_III"/>
    <property type="match status" value="1"/>
</dbReference>
<dbReference type="InterPro" id="IPR057335">
    <property type="entry name" value="Beta-barrel_SelB"/>
</dbReference>
<evidence type="ECO:0000313" key="10">
    <source>
        <dbReference type="EMBL" id="QIL48786.1"/>
    </source>
</evidence>
<dbReference type="AlphaFoldDB" id="A0A6G8AUV8"/>
<accession>A0A6G8AUV8</accession>
<evidence type="ECO:0000256" key="4">
    <source>
        <dbReference type="ARBA" id="ARBA00022741"/>
    </source>
</evidence>
<dbReference type="InterPro" id="IPR005225">
    <property type="entry name" value="Small_GTP-bd"/>
</dbReference>
<dbReference type="InterPro" id="IPR036388">
    <property type="entry name" value="WH-like_DNA-bd_sf"/>
</dbReference>
<dbReference type="SUPFAM" id="SSF46785">
    <property type="entry name" value="Winged helix' DNA-binding domain"/>
    <property type="match status" value="2"/>
</dbReference>
<dbReference type="InterPro" id="IPR000795">
    <property type="entry name" value="T_Tr_GTP-bd_dom"/>
</dbReference>
<dbReference type="InterPro" id="IPR050055">
    <property type="entry name" value="EF-Tu_GTPase"/>
</dbReference>
<organism evidence="10 11">
    <name type="scientific">Vagococcus hydrophili</name>
    <dbReference type="NCBI Taxonomy" id="2714947"/>
    <lineage>
        <taxon>Bacteria</taxon>
        <taxon>Bacillati</taxon>
        <taxon>Bacillota</taxon>
        <taxon>Bacilli</taxon>
        <taxon>Lactobacillales</taxon>
        <taxon>Enterococcaceae</taxon>
        <taxon>Vagococcus</taxon>
    </lineage>
</organism>
<evidence type="ECO:0000256" key="5">
    <source>
        <dbReference type="ARBA" id="ARBA00022917"/>
    </source>
</evidence>
<proteinExistence type="predicted"/>
<dbReference type="SUPFAM" id="SSF52540">
    <property type="entry name" value="P-loop containing nucleoside triphosphate hydrolases"/>
    <property type="match status" value="1"/>
</dbReference>
<evidence type="ECO:0000259" key="9">
    <source>
        <dbReference type="PROSITE" id="PS51722"/>
    </source>
</evidence>
<dbReference type="PRINTS" id="PR00315">
    <property type="entry name" value="ELONGATNFCT"/>
</dbReference>
<dbReference type="InterPro" id="IPR015191">
    <property type="entry name" value="SelB_WHD4"/>
</dbReference>
<dbReference type="NCBIfam" id="TIGR00475">
    <property type="entry name" value="selB"/>
    <property type="match status" value="1"/>
</dbReference>
<dbReference type="InterPro" id="IPR004535">
    <property type="entry name" value="Transl_elong_SelB"/>
</dbReference>
<dbReference type="Gene3D" id="3.40.50.300">
    <property type="entry name" value="P-loop containing nucleotide triphosphate hydrolases"/>
    <property type="match status" value="1"/>
</dbReference>
<comment type="function">
    <text evidence="7">Translation factor necessary for the incorporation of selenocysteine into proteins. It probably replaces EF-Tu for the insertion of selenocysteine directed by the UGA codon. SelB binds GTP and GDP.</text>
</comment>
<gene>
    <name evidence="10" type="primary">selB</name>
    <name evidence="10" type="ORF">G7082_09845</name>
</gene>
<dbReference type="GO" id="GO:0003723">
    <property type="term" value="F:RNA binding"/>
    <property type="evidence" value="ECO:0007669"/>
    <property type="project" value="InterPro"/>
</dbReference>
<dbReference type="InterPro" id="IPR027417">
    <property type="entry name" value="P-loop_NTPase"/>
</dbReference>
<keyword evidence="3" id="KW-0963">Cytoplasm</keyword>
<dbReference type="InterPro" id="IPR009000">
    <property type="entry name" value="Transl_B-barrel_sf"/>
</dbReference>
<keyword evidence="5" id="KW-0648">Protein biosynthesis</keyword>
<dbReference type="PROSITE" id="PS51722">
    <property type="entry name" value="G_TR_2"/>
    <property type="match status" value="1"/>
</dbReference>
<dbReference type="Gene3D" id="1.10.10.10">
    <property type="entry name" value="Winged helix-like DNA-binding domain superfamily/Winged helix DNA-binding domain"/>
    <property type="match status" value="1"/>
</dbReference>
<keyword evidence="10" id="KW-0251">Elongation factor</keyword>
<dbReference type="PANTHER" id="PTHR43721">
    <property type="entry name" value="ELONGATION FACTOR TU-RELATED"/>
    <property type="match status" value="1"/>
</dbReference>
<name>A0A6G8AUV8_9ENTE</name>
<dbReference type="InterPro" id="IPR036390">
    <property type="entry name" value="WH_DNA-bd_sf"/>
</dbReference>
<feature type="domain" description="Tr-type G" evidence="9">
    <location>
        <begin position="1"/>
        <end position="173"/>
    </location>
</feature>
<sequence>MTDIVIGTAGHIDHGKTTLIKHLTGIETDTTKEEKTRGLSINLGFAYLDLPNKQRVGIVDVPGHEKFIKNMVAGLPGIDLVLLVIDAGEGIMPQTKEHIDILSLLGIQNYMIVLSKCETVDAELRELVKEDIKEQLAGTPLCEAPIFETDAVEGLGLEELKLAIQEFGETVPEKPMKDVGRLNVDRVFSVKGFGTVVTGTLLEGQFHVGDELTVFPSGKKTKIRSIQVHETDKKEAFSGQRTALNLTNISKEEINRGDVLTNGSNLEATWMIDAKVTCLDSVQTCFNLWDRVRVLVGTQEVFARLVPIGSEIIQPGESGFIQLRLEEQLAVKTGDHFIMRAYSPMVTIGGGQVLDAIPQKHRRFKQDVIDSLKVKEEGNMDRLILDFMLSRKEIVSDLKEISQYMNLPEDNVLSILEALVEEKDIIQLTKQEWVAQGKMKEARDVIYTELTSYQKMYRLRPGMPVEELRSKIKALLTPKQLGLVIDYLENAQELVQKNHRIMHPDFKIELNKYQEKVKGTIERKLKEAQFTPLKKEELELLDEKNAKDVLEMLEDQSVVSLTFEYVLSKEYYQKSVELVTDFIKKNGAMTLADFRDMTSSSRKSSMLILEYLDEQKVTKRVDNTRELMES</sequence>
<reference evidence="10 11" key="1">
    <citation type="submission" date="2020-03" db="EMBL/GenBank/DDBJ databases">
        <title>Vagococcus sp. nov., isolated from beetles.</title>
        <authorList>
            <person name="Hyun D.-W."/>
            <person name="Bae J.-W."/>
        </authorList>
    </citation>
    <scope>NUCLEOTIDE SEQUENCE [LARGE SCALE GENOMIC DNA]</scope>
    <source>
        <strain evidence="10 11">HDW17B</strain>
    </source>
</reference>
<dbReference type="GO" id="GO:0005525">
    <property type="term" value="F:GTP binding"/>
    <property type="evidence" value="ECO:0007669"/>
    <property type="project" value="UniProtKB-KW"/>
</dbReference>
<evidence type="ECO:0000256" key="8">
    <source>
        <dbReference type="ARBA" id="ARBA00031615"/>
    </source>
</evidence>
<keyword evidence="4" id="KW-0547">Nucleotide-binding</keyword>
<dbReference type="KEGG" id="vhy:G7082_09845"/>
<dbReference type="GO" id="GO:0005829">
    <property type="term" value="C:cytosol"/>
    <property type="evidence" value="ECO:0007669"/>
    <property type="project" value="TreeGrafter"/>
</dbReference>
<dbReference type="InterPro" id="IPR009001">
    <property type="entry name" value="Transl_elong_EF1A/Init_IF2_C"/>
</dbReference>
<evidence type="ECO:0000256" key="6">
    <source>
        <dbReference type="ARBA" id="ARBA00023134"/>
    </source>
</evidence>
<dbReference type="SUPFAM" id="SSF50465">
    <property type="entry name" value="EF-Tu/eEF-1alpha/eIF2-gamma C-terminal domain"/>
    <property type="match status" value="1"/>
</dbReference>
<evidence type="ECO:0000256" key="7">
    <source>
        <dbReference type="ARBA" id="ARBA00025526"/>
    </source>
</evidence>
<dbReference type="Pfam" id="PF03144">
    <property type="entry name" value="GTP_EFTU_D2"/>
    <property type="match status" value="1"/>
</dbReference>
<dbReference type="RefSeq" id="WP_166034918.1">
    <property type="nucleotide sequence ID" value="NZ_CP049887.1"/>
</dbReference>
<dbReference type="Pfam" id="PF25461">
    <property type="entry name" value="Beta-barrel_SelB"/>
    <property type="match status" value="1"/>
</dbReference>